<evidence type="ECO:0000313" key="3">
    <source>
        <dbReference type="Proteomes" id="UP000306378"/>
    </source>
</evidence>
<dbReference type="SUPFAM" id="SSF52777">
    <property type="entry name" value="CoA-dependent acyltransferases"/>
    <property type="match status" value="2"/>
</dbReference>
<dbReference type="GO" id="GO:0043041">
    <property type="term" value="P:amino acid activation for nonribosomal peptide biosynthetic process"/>
    <property type="evidence" value="ECO:0007669"/>
    <property type="project" value="TreeGrafter"/>
</dbReference>
<dbReference type="InterPro" id="IPR023213">
    <property type="entry name" value="CAT-like_dom_sf"/>
</dbReference>
<comment type="caution">
    <text evidence="2">The sequence shown here is derived from an EMBL/GenBank/DDBJ whole genome shotgun (WGS) entry which is preliminary data.</text>
</comment>
<feature type="domain" description="Condensation" evidence="1">
    <location>
        <begin position="8"/>
        <end position="444"/>
    </location>
</feature>
<dbReference type="Proteomes" id="UP000306378">
    <property type="component" value="Unassembled WGS sequence"/>
</dbReference>
<proteinExistence type="predicted"/>
<dbReference type="CDD" id="cd19540">
    <property type="entry name" value="LCL_NRPS-like"/>
    <property type="match status" value="1"/>
</dbReference>
<accession>A0A5R8NPG6</accession>
<protein>
    <submittedName>
        <fullName evidence="2">Non-ribosomal peptide synthetase</fullName>
    </submittedName>
</protein>
<evidence type="ECO:0000259" key="1">
    <source>
        <dbReference type="Pfam" id="PF00668"/>
    </source>
</evidence>
<evidence type="ECO:0000313" key="2">
    <source>
        <dbReference type="EMBL" id="TLF77515.1"/>
    </source>
</evidence>
<dbReference type="Gene3D" id="3.30.559.10">
    <property type="entry name" value="Chloramphenicol acetyltransferase-like domain"/>
    <property type="match status" value="1"/>
</dbReference>
<dbReference type="GO" id="GO:0009366">
    <property type="term" value="C:enterobactin synthetase complex"/>
    <property type="evidence" value="ECO:0007669"/>
    <property type="project" value="TreeGrafter"/>
</dbReference>
<dbReference type="GO" id="GO:0008610">
    <property type="term" value="P:lipid biosynthetic process"/>
    <property type="evidence" value="ECO:0007669"/>
    <property type="project" value="UniProtKB-ARBA"/>
</dbReference>
<dbReference type="AlphaFoldDB" id="A0A5R8NPG6"/>
<dbReference type="GO" id="GO:0009239">
    <property type="term" value="P:enterobactin biosynthetic process"/>
    <property type="evidence" value="ECO:0007669"/>
    <property type="project" value="TreeGrafter"/>
</dbReference>
<dbReference type="InterPro" id="IPR001242">
    <property type="entry name" value="Condensation_dom"/>
</dbReference>
<dbReference type="PANTHER" id="PTHR45527">
    <property type="entry name" value="NONRIBOSOMAL PEPTIDE SYNTHETASE"/>
    <property type="match status" value="1"/>
</dbReference>
<gene>
    <name evidence="2" type="ORF">FEK34_14395</name>
</gene>
<dbReference type="EMBL" id="VBUT01000005">
    <property type="protein sequence ID" value="TLF77515.1"/>
    <property type="molecule type" value="Genomic_DNA"/>
</dbReference>
<dbReference type="Gene3D" id="3.30.559.30">
    <property type="entry name" value="Nonribosomal peptide synthetase, condensation domain"/>
    <property type="match status" value="1"/>
</dbReference>
<name>A0A5R8NPG6_9NOCA</name>
<dbReference type="RefSeq" id="WP_138448371.1">
    <property type="nucleotide sequence ID" value="NZ_VBUT01000005.1"/>
</dbReference>
<reference evidence="2 3" key="1">
    <citation type="submission" date="2019-05" db="EMBL/GenBank/DDBJ databases">
        <title>Genomes sequences of two Nocardia cyriacigeorgica environmental isolates, type strains Nocardia asteroides ATCC 19247 and Nocardia cyriacigeorgica DSM 44484.</title>
        <authorList>
            <person name="Vautrin F."/>
            <person name="Bergeron E."/>
            <person name="Dubost A."/>
            <person name="Abrouk D."/>
            <person name="Rodriguez Nava V."/>
            <person name="Pujic P."/>
        </authorList>
    </citation>
    <scope>NUCLEOTIDE SEQUENCE [LARGE SCALE GENOMIC DNA]</scope>
    <source>
        <strain evidence="2 3">EML 446</strain>
    </source>
</reference>
<dbReference type="Pfam" id="PF00668">
    <property type="entry name" value="Condensation"/>
    <property type="match status" value="1"/>
</dbReference>
<dbReference type="GO" id="GO:0005829">
    <property type="term" value="C:cytosol"/>
    <property type="evidence" value="ECO:0007669"/>
    <property type="project" value="TreeGrafter"/>
</dbReference>
<dbReference type="GO" id="GO:0047527">
    <property type="term" value="F:2,3-dihydroxybenzoate-serine ligase activity"/>
    <property type="evidence" value="ECO:0007669"/>
    <property type="project" value="TreeGrafter"/>
</dbReference>
<dbReference type="GO" id="GO:0031177">
    <property type="term" value="F:phosphopantetheine binding"/>
    <property type="evidence" value="ECO:0007669"/>
    <property type="project" value="TreeGrafter"/>
</dbReference>
<sequence>MRRPRPAHLPLAPAQERMWHAARAGRSADWNVARAVRIRGASIDVGALVAALADVIARHEPLRTRYPATEHGPAQVVVPVTEAEPDIRVCPVPEADLPARLAELAGREFDLAAQLPLRARVYLLDDDDVVLLLVAHHISIDGRSVAPLLRDLGAAYTARARGRAPVLPPLPVDYADYTLWKHAQLGDFADEWSRATQQLRYWANTLAGRPAMLRFPLDRPRPAVPSADGATIAVAFAPAVHAALLDRAQRGRVSLLMVLQAAFAVCVGWFGRSDDVTVATAVSGRDHRLLDDLVGNFADDVLLRIRLDRAGDMDELIDQVRRVALAAFAHPDTPNPRLKRCLPEDARTPLFQATLILERGAVAPAPGAGARTPTVTEVPVGAPRAKHDLEFGLVERYDAAGAPAGVDGVFLYPTALFDPATAESFVARFDAVVRALAAGYRGPIRAVVDPV</sequence>
<organism evidence="2 3">
    <name type="scientific">Nocardia cyriacigeorgica</name>
    <dbReference type="NCBI Taxonomy" id="135487"/>
    <lineage>
        <taxon>Bacteria</taxon>
        <taxon>Bacillati</taxon>
        <taxon>Actinomycetota</taxon>
        <taxon>Actinomycetes</taxon>
        <taxon>Mycobacteriales</taxon>
        <taxon>Nocardiaceae</taxon>
        <taxon>Nocardia</taxon>
    </lineage>
</organism>
<dbReference type="PANTHER" id="PTHR45527:SF1">
    <property type="entry name" value="FATTY ACID SYNTHASE"/>
    <property type="match status" value="1"/>
</dbReference>